<dbReference type="Proteomes" id="UP000062768">
    <property type="component" value="Chromosome I"/>
</dbReference>
<feature type="domain" description="AraC effector-binding" evidence="1">
    <location>
        <begin position="1"/>
        <end position="151"/>
    </location>
</feature>
<accession>A0A089ZHK4</accession>
<dbReference type="EMBL" id="JADIIL010000011">
    <property type="protein sequence ID" value="MBF4474295.1"/>
    <property type="molecule type" value="Genomic_DNA"/>
</dbReference>
<sequence>MAIEIKTIPQYQVAFIHQKGSYTQIPEVLGKVVGWLMTQDVEIQMPIYGTYYNSPHEVTEEELDWEVGAAFTGKLKEGTEDIHIKTIPEHQAVSTIFQGPYGEAASVYMDLIEYTQKEGYQIAGAPLESYLNSPDEVAESELLTEIQFPVVKIQ</sequence>
<dbReference type="InterPro" id="IPR050908">
    <property type="entry name" value="SmbC-like"/>
</dbReference>
<dbReference type="KEGG" id="mfc:BRM9_2021"/>
<dbReference type="InterPro" id="IPR010499">
    <property type="entry name" value="AraC_E-bd"/>
</dbReference>
<dbReference type="PATRIC" id="fig|2162.10.peg.328"/>
<keyword evidence="6" id="KW-1185">Reference proteome</keyword>
<gene>
    <name evidence="2" type="ORF">BRM9_2021</name>
    <name evidence="4" type="ORF">ISP06_02325</name>
    <name evidence="3" type="ORF">MB9_0317</name>
</gene>
<dbReference type="AlphaFoldDB" id="A0A089ZHK4"/>
<dbReference type="InterPro" id="IPR011256">
    <property type="entry name" value="Reg_factor_effector_dom_sf"/>
</dbReference>
<dbReference type="EMBL" id="CP006933">
    <property type="protein sequence ID" value="AIS32825.1"/>
    <property type="molecule type" value="Genomic_DNA"/>
</dbReference>
<organism evidence="2 5">
    <name type="scientific">Methanobacterium formicicum</name>
    <dbReference type="NCBI Taxonomy" id="2162"/>
    <lineage>
        <taxon>Archaea</taxon>
        <taxon>Methanobacteriati</taxon>
        <taxon>Methanobacteriota</taxon>
        <taxon>Methanomada group</taxon>
        <taxon>Methanobacteria</taxon>
        <taxon>Methanobacteriales</taxon>
        <taxon>Methanobacteriaceae</taxon>
        <taxon>Methanobacterium</taxon>
    </lineage>
</organism>
<dbReference type="PANTHER" id="PTHR40055:SF1">
    <property type="entry name" value="TRANSCRIPTIONAL REGULATOR YGIV-RELATED"/>
    <property type="match status" value="1"/>
</dbReference>
<reference evidence="3" key="2">
    <citation type="submission" date="2014-09" db="EMBL/GenBank/DDBJ databases">
        <authorList>
            <person name="Bishop-Lilly K.A."/>
            <person name="Broomall S.M."/>
            <person name="Chain P.S."/>
            <person name="Chertkov O."/>
            <person name="Coyne S.R."/>
            <person name="Daligault H.E."/>
            <person name="Davenport K.W."/>
            <person name="Erkkila T."/>
            <person name="Frey K.G."/>
            <person name="Gibbons H.S."/>
            <person name="Gu W."/>
            <person name="Jaissle J."/>
            <person name="Johnson S.L."/>
            <person name="Koroleva G.I."/>
            <person name="Ladner J.T."/>
            <person name="Lo C.-C."/>
            <person name="Minogue T.D."/>
            <person name="Munk C."/>
            <person name="Palacios G.F."/>
            <person name="Redden C.L."/>
            <person name="Rosenzweig C.N."/>
            <person name="Scholz M.B."/>
            <person name="Teshima H."/>
            <person name="Xu Y."/>
        </authorList>
    </citation>
    <scope>NUCLEOTIDE SEQUENCE</scope>
    <source>
        <strain evidence="3">Mb9</strain>
    </source>
</reference>
<dbReference type="Proteomes" id="UP000606900">
    <property type="component" value="Unassembled WGS sequence"/>
</dbReference>
<dbReference type="InterPro" id="IPR029442">
    <property type="entry name" value="GyrI-like"/>
</dbReference>
<dbReference type="Proteomes" id="UP000029661">
    <property type="component" value="Chromosome"/>
</dbReference>
<evidence type="ECO:0000313" key="3">
    <source>
        <dbReference type="EMBL" id="CEL23966.1"/>
    </source>
</evidence>
<evidence type="ECO:0000313" key="4">
    <source>
        <dbReference type="EMBL" id="MBF4474295.1"/>
    </source>
</evidence>
<evidence type="ECO:0000313" key="5">
    <source>
        <dbReference type="Proteomes" id="UP000029661"/>
    </source>
</evidence>
<dbReference type="Gene3D" id="3.20.80.10">
    <property type="entry name" value="Regulatory factor, effector binding domain"/>
    <property type="match status" value="1"/>
</dbReference>
<reference evidence="4" key="3">
    <citation type="submission" date="2020-10" db="EMBL/GenBank/DDBJ databases">
        <title>Dehalococcoides mccartyi of a TCE/Cr reducing biochatode.</title>
        <authorList>
            <person name="Matturro B."/>
        </authorList>
    </citation>
    <scope>NUCLEOTIDE SEQUENCE</scope>
    <source>
        <strain evidence="4">Bin2</strain>
    </source>
</reference>
<evidence type="ECO:0000259" key="1">
    <source>
        <dbReference type="SMART" id="SM00871"/>
    </source>
</evidence>
<dbReference type="RefSeq" id="WP_048085667.1">
    <property type="nucleotide sequence ID" value="NZ_CALCVY010000217.1"/>
</dbReference>
<dbReference type="OrthoDB" id="104532at2157"/>
<evidence type="ECO:0000313" key="6">
    <source>
        <dbReference type="Proteomes" id="UP000062768"/>
    </source>
</evidence>
<proteinExistence type="predicted"/>
<dbReference type="STRING" id="2162.BRM9_2021"/>
<dbReference type="GeneID" id="26738580"/>
<dbReference type="Pfam" id="PF06445">
    <property type="entry name" value="GyrI-like"/>
    <property type="match status" value="1"/>
</dbReference>
<dbReference type="SMART" id="SM00871">
    <property type="entry name" value="AraC_E_bind"/>
    <property type="match status" value="1"/>
</dbReference>
<name>A0A089ZHK4_METFO</name>
<evidence type="ECO:0000313" key="2">
    <source>
        <dbReference type="EMBL" id="AIS32825.1"/>
    </source>
</evidence>
<dbReference type="SUPFAM" id="SSF55136">
    <property type="entry name" value="Probable bacterial effector-binding domain"/>
    <property type="match status" value="1"/>
</dbReference>
<dbReference type="PANTHER" id="PTHR40055">
    <property type="entry name" value="TRANSCRIPTIONAL REGULATOR YGIV-RELATED"/>
    <property type="match status" value="1"/>
</dbReference>
<reference evidence="2" key="1">
    <citation type="submission" date="2013-12" db="EMBL/GenBank/DDBJ databases">
        <title>The complete genome sequence of Methanobacterium sp. BRM9.</title>
        <authorList>
            <consortium name="Pastoral Greenhouse Gas Research Consortium"/>
            <person name="Kelly W.J."/>
            <person name="Leahy S.C."/>
            <person name="Perry R."/>
            <person name="Li D."/>
            <person name="Altermann E."/>
            <person name="Lambie S.C."/>
            <person name="Attwood G.T."/>
        </authorList>
    </citation>
    <scope>NUCLEOTIDE SEQUENCE [LARGE SCALE GENOMIC DNA]</scope>
    <source>
        <strain evidence="2">BRM9</strain>
    </source>
</reference>
<dbReference type="EMBL" id="LN734822">
    <property type="protein sequence ID" value="CEL23966.1"/>
    <property type="molecule type" value="Genomic_DNA"/>
</dbReference>
<protein>
    <submittedName>
        <fullName evidence="4">GyrI-like domain-containing protein</fullName>
    </submittedName>
    <submittedName>
        <fullName evidence="3">Transcriptional activator ligand binding domain-containing protein</fullName>
    </submittedName>
    <submittedName>
        <fullName evidence="2">Transcriptional regulator effector-binding domain protein</fullName>
    </submittedName>
</protein>